<protein>
    <submittedName>
        <fullName evidence="1">Uncharacterized protein</fullName>
    </submittedName>
</protein>
<name>A0AAV1JAC9_9NEOP</name>
<gene>
    <name evidence="1" type="ORF">LNINA_LOCUS5902</name>
</gene>
<evidence type="ECO:0000313" key="2">
    <source>
        <dbReference type="Proteomes" id="UP001497472"/>
    </source>
</evidence>
<dbReference type="Proteomes" id="UP001497472">
    <property type="component" value="Unassembled WGS sequence"/>
</dbReference>
<keyword evidence="2" id="KW-1185">Reference proteome</keyword>
<organism evidence="1 2">
    <name type="scientific">Leptosia nina</name>
    <dbReference type="NCBI Taxonomy" id="320188"/>
    <lineage>
        <taxon>Eukaryota</taxon>
        <taxon>Metazoa</taxon>
        <taxon>Ecdysozoa</taxon>
        <taxon>Arthropoda</taxon>
        <taxon>Hexapoda</taxon>
        <taxon>Insecta</taxon>
        <taxon>Pterygota</taxon>
        <taxon>Neoptera</taxon>
        <taxon>Endopterygota</taxon>
        <taxon>Lepidoptera</taxon>
        <taxon>Glossata</taxon>
        <taxon>Ditrysia</taxon>
        <taxon>Papilionoidea</taxon>
        <taxon>Pieridae</taxon>
        <taxon>Pierinae</taxon>
        <taxon>Leptosia</taxon>
    </lineage>
</organism>
<evidence type="ECO:0000313" key="1">
    <source>
        <dbReference type="EMBL" id="CAK1546323.1"/>
    </source>
</evidence>
<accession>A0AAV1JAC9</accession>
<sequence length="83" mass="8883">MVGVRQVVPSTLNASRSQVTLASDYHINSRITVPGIFINAKRTLNGNACNTFRCNGLMDVGFGGGIRLMDVPGSRTSAEDEKV</sequence>
<dbReference type="AlphaFoldDB" id="A0AAV1JAC9"/>
<comment type="caution">
    <text evidence="1">The sequence shown here is derived from an EMBL/GenBank/DDBJ whole genome shotgun (WGS) entry which is preliminary data.</text>
</comment>
<reference evidence="1 2" key="1">
    <citation type="submission" date="2023-11" db="EMBL/GenBank/DDBJ databases">
        <authorList>
            <person name="Okamura Y."/>
        </authorList>
    </citation>
    <scope>NUCLEOTIDE SEQUENCE [LARGE SCALE GENOMIC DNA]</scope>
</reference>
<dbReference type="EMBL" id="CAVLEF010000007">
    <property type="protein sequence ID" value="CAK1546323.1"/>
    <property type="molecule type" value="Genomic_DNA"/>
</dbReference>
<proteinExistence type="predicted"/>